<proteinExistence type="inferred from homology"/>
<dbReference type="PROSITE" id="PS50600">
    <property type="entry name" value="ULP_PROTEASE"/>
    <property type="match status" value="1"/>
</dbReference>
<accession>A5DSE9</accession>
<evidence type="ECO:0000256" key="1">
    <source>
        <dbReference type="ARBA" id="ARBA00005234"/>
    </source>
</evidence>
<dbReference type="GO" id="GO:0016929">
    <property type="term" value="F:deSUMOylase activity"/>
    <property type="evidence" value="ECO:0007669"/>
    <property type="project" value="TreeGrafter"/>
</dbReference>
<keyword evidence="4" id="KW-0788">Thiol protease</keyword>
<protein>
    <recommendedName>
        <fullName evidence="5">Ubiquitin-like protease family profile domain-containing protein</fullName>
    </recommendedName>
</protein>
<dbReference type="EMBL" id="CH981524">
    <property type="protein sequence ID" value="EDK42107.1"/>
    <property type="molecule type" value="Genomic_DNA"/>
</dbReference>
<keyword evidence="7" id="KW-1185">Reference proteome</keyword>
<comment type="similarity">
    <text evidence="1">Belongs to the peptidase C48 family.</text>
</comment>
<dbReference type="PANTHER" id="PTHR12606">
    <property type="entry name" value="SENTRIN/SUMO-SPECIFIC PROTEASE"/>
    <property type="match status" value="1"/>
</dbReference>
<dbReference type="GO" id="GO:0016926">
    <property type="term" value="P:protein desumoylation"/>
    <property type="evidence" value="ECO:0007669"/>
    <property type="project" value="TreeGrafter"/>
</dbReference>
<dbReference type="HOGENOM" id="CLU_609703_0_0_1"/>
<dbReference type="KEGG" id="lel:PVL30_000279"/>
<gene>
    <name evidence="6" type="ORF">LELG_00285</name>
</gene>
<reference evidence="6 7" key="1">
    <citation type="journal article" date="2009" name="Nature">
        <title>Evolution of pathogenicity and sexual reproduction in eight Candida genomes.</title>
        <authorList>
            <person name="Butler G."/>
            <person name="Rasmussen M.D."/>
            <person name="Lin M.F."/>
            <person name="Santos M.A."/>
            <person name="Sakthikumar S."/>
            <person name="Munro C.A."/>
            <person name="Rheinbay E."/>
            <person name="Grabherr M."/>
            <person name="Forche A."/>
            <person name="Reedy J.L."/>
            <person name="Agrafioti I."/>
            <person name="Arnaud M.B."/>
            <person name="Bates S."/>
            <person name="Brown A.J."/>
            <person name="Brunke S."/>
            <person name="Costanzo M.C."/>
            <person name="Fitzpatrick D.A."/>
            <person name="de Groot P.W."/>
            <person name="Harris D."/>
            <person name="Hoyer L.L."/>
            <person name="Hube B."/>
            <person name="Klis F.M."/>
            <person name="Kodira C."/>
            <person name="Lennard N."/>
            <person name="Logue M.E."/>
            <person name="Martin R."/>
            <person name="Neiman A.M."/>
            <person name="Nikolaou E."/>
            <person name="Quail M.A."/>
            <person name="Quinn J."/>
            <person name="Santos M.C."/>
            <person name="Schmitzberger F.F."/>
            <person name="Sherlock G."/>
            <person name="Shah P."/>
            <person name="Silverstein K.A."/>
            <person name="Skrzypek M.S."/>
            <person name="Soll D."/>
            <person name="Staggs R."/>
            <person name="Stansfield I."/>
            <person name="Stumpf M.P."/>
            <person name="Sudbery P.E."/>
            <person name="Srikantha T."/>
            <person name="Zeng Q."/>
            <person name="Berman J."/>
            <person name="Berriman M."/>
            <person name="Heitman J."/>
            <person name="Gow N.A."/>
            <person name="Lorenz M.C."/>
            <person name="Birren B.W."/>
            <person name="Kellis M."/>
            <person name="Cuomo C.A."/>
        </authorList>
    </citation>
    <scope>NUCLEOTIDE SEQUENCE [LARGE SCALE GENOMIC DNA]</scope>
    <source>
        <strain evidence="7">ATCC 11503 / BCRC 21390 / CBS 2605 / JCM 1781 / NBRC 1676 / NRRL YB-4239</strain>
    </source>
</reference>
<dbReference type="Pfam" id="PF02902">
    <property type="entry name" value="Peptidase_C48"/>
    <property type="match status" value="1"/>
</dbReference>
<keyword evidence="3" id="KW-0378">Hydrolase</keyword>
<dbReference type="AlphaFoldDB" id="A5DSE9"/>
<dbReference type="GO" id="GO:0005634">
    <property type="term" value="C:nucleus"/>
    <property type="evidence" value="ECO:0007669"/>
    <property type="project" value="TreeGrafter"/>
</dbReference>
<name>A5DSE9_LODEL</name>
<dbReference type="InterPro" id="IPR003653">
    <property type="entry name" value="Peptidase_C48_C"/>
</dbReference>
<keyword evidence="2" id="KW-0645">Protease</keyword>
<evidence type="ECO:0000256" key="3">
    <source>
        <dbReference type="ARBA" id="ARBA00022801"/>
    </source>
</evidence>
<evidence type="ECO:0000259" key="5">
    <source>
        <dbReference type="PROSITE" id="PS50600"/>
    </source>
</evidence>
<evidence type="ECO:0000256" key="2">
    <source>
        <dbReference type="ARBA" id="ARBA00022670"/>
    </source>
</evidence>
<feature type="domain" description="Ubiquitin-like protease family profile" evidence="5">
    <location>
        <begin position="275"/>
        <end position="436"/>
    </location>
</feature>
<dbReference type="Proteomes" id="UP000001996">
    <property type="component" value="Unassembled WGS sequence"/>
</dbReference>
<evidence type="ECO:0000313" key="7">
    <source>
        <dbReference type="Proteomes" id="UP000001996"/>
    </source>
</evidence>
<dbReference type="STRING" id="379508.A5DSE9"/>
<dbReference type="VEuPathDB" id="FungiDB:LELG_00285"/>
<dbReference type="InParanoid" id="A5DSE9"/>
<dbReference type="GeneID" id="5234928"/>
<evidence type="ECO:0000313" key="6">
    <source>
        <dbReference type="EMBL" id="EDK42107.1"/>
    </source>
</evidence>
<dbReference type="GO" id="GO:0006508">
    <property type="term" value="P:proteolysis"/>
    <property type="evidence" value="ECO:0007669"/>
    <property type="project" value="UniProtKB-KW"/>
</dbReference>
<dbReference type="Gene3D" id="3.40.395.10">
    <property type="entry name" value="Adenoviral Proteinase, Chain A"/>
    <property type="match status" value="1"/>
</dbReference>
<dbReference type="InterPro" id="IPR038765">
    <property type="entry name" value="Papain-like_cys_pep_sf"/>
</dbReference>
<evidence type="ECO:0000256" key="4">
    <source>
        <dbReference type="ARBA" id="ARBA00022807"/>
    </source>
</evidence>
<dbReference type="OrthoDB" id="1939479at2759"/>
<dbReference type="SUPFAM" id="SSF54001">
    <property type="entry name" value="Cysteine proteinases"/>
    <property type="match status" value="1"/>
</dbReference>
<dbReference type="OMA" id="LVPINIM"/>
<dbReference type="eggNOG" id="KOG0778">
    <property type="taxonomic scope" value="Eukaryota"/>
</dbReference>
<sequence length="467" mass="52850">MIFISLERNITIEASINKTSILVDVDDVDESGAASRNLFATPNQSFFKAHQLNNDNTGETLRALALKKLALGSTATTKPTSTNSQYGTDLSIAKPIRYTQKKLHENALIPSSMSPRLSSSLPPPPSLLISSRLPAQKYSSNGLHSERLLSATSFLQQYRNTSTPIATPKKTNDKYKEHIMRYYAQTKPKWSSEQGTSYATSSATAYLDNLISSLSKKGITSTVEQAQSKIQEFVTRKRLQESQVGVKGLTEQQLKQVYQIWKSDPRKLVIEKFNIDLKVEDLLTLRDGNWLNDIVIDFYINLLMDASNDKVFGWTTHFYTTLERRGYQGVAKWAKKRKLNLFKKEKVIVPVNISQTHWALAVIDNVAKTITYYDSLDSSGMGNSQAVSNLQMYMNGEAKQLGIQPILYEQISHIKCPQQSNGFDCGVFVCAASRYIVENKTMNYSQKDMKMFRRRMVYEMMTTKLVE</sequence>
<organism evidence="6 7">
    <name type="scientific">Lodderomyces elongisporus (strain ATCC 11503 / CBS 2605 / JCM 1781 / NBRC 1676 / NRRL YB-4239)</name>
    <name type="common">Yeast</name>
    <name type="synonym">Saccharomyces elongisporus</name>
    <dbReference type="NCBI Taxonomy" id="379508"/>
    <lineage>
        <taxon>Eukaryota</taxon>
        <taxon>Fungi</taxon>
        <taxon>Dikarya</taxon>
        <taxon>Ascomycota</taxon>
        <taxon>Saccharomycotina</taxon>
        <taxon>Pichiomycetes</taxon>
        <taxon>Debaryomycetaceae</taxon>
        <taxon>Candida/Lodderomyces clade</taxon>
        <taxon>Lodderomyces</taxon>
    </lineage>
</organism>
<dbReference type="PANTHER" id="PTHR12606:SF141">
    <property type="entry name" value="GH15225P-RELATED"/>
    <property type="match status" value="1"/>
</dbReference>